<dbReference type="Proteomes" id="UP000466619">
    <property type="component" value="Unassembled WGS sequence"/>
</dbReference>
<comment type="caution">
    <text evidence="1">The sequence shown here is derived from an EMBL/GenBank/DDBJ whole genome shotgun (WGS) entry which is preliminary data.</text>
</comment>
<gene>
    <name evidence="1" type="ORF">GPY48_11700</name>
</gene>
<protein>
    <submittedName>
        <fullName evidence="1">Uncharacterized protein</fullName>
    </submittedName>
</protein>
<evidence type="ECO:0000313" key="1">
    <source>
        <dbReference type="EMBL" id="NDL03868.1"/>
    </source>
</evidence>
<accession>A0ABX0APP8</accession>
<name>A0ABX0APP8_9GAMM</name>
<sequence>MLGIPLISFEDSKITANQVTATMRFISGIIIYTNSNGQVIKWENISPANNYALKLNVNLEHGNGVVENSGKAIVKFEKGTLLDIDGLNGAPEEIVQHFRKIIQN</sequence>
<keyword evidence="2" id="KW-1185">Reference proteome</keyword>
<organism evidence="1 2">
    <name type="scientific">Photorhabdus bodei</name>
    <dbReference type="NCBI Taxonomy" id="2029681"/>
    <lineage>
        <taxon>Bacteria</taxon>
        <taxon>Pseudomonadati</taxon>
        <taxon>Pseudomonadota</taxon>
        <taxon>Gammaproteobacteria</taxon>
        <taxon>Enterobacterales</taxon>
        <taxon>Morganellaceae</taxon>
        <taxon>Photorhabdus</taxon>
    </lineage>
</organism>
<proteinExistence type="predicted"/>
<dbReference type="EMBL" id="WSFC01000021">
    <property type="protein sequence ID" value="NDL03868.1"/>
    <property type="molecule type" value="Genomic_DNA"/>
</dbReference>
<reference evidence="1 2" key="1">
    <citation type="submission" date="2019-12" db="EMBL/GenBank/DDBJ databases">
        <title>Engineering Photorhabdus to improve their lethality against agricultural pests.</title>
        <authorList>
            <person name="Machado R.A.R."/>
        </authorList>
    </citation>
    <scope>NUCLEOTIDE SEQUENCE [LARGE SCALE GENOMIC DNA]</scope>
    <source>
        <strain evidence="1 2">M-CN4</strain>
    </source>
</reference>
<evidence type="ECO:0000313" key="2">
    <source>
        <dbReference type="Proteomes" id="UP000466619"/>
    </source>
</evidence>
<dbReference type="RefSeq" id="WP_162120388.1">
    <property type="nucleotide sequence ID" value="NZ_CAWPJS010000021.1"/>
</dbReference>